<reference evidence="1 2" key="1">
    <citation type="journal article" date="2012" name="J. Bacteriol.">
        <title>Genome Sequence of the Filamentous Bacterium Fibrisoma limi BUZ 3T.</title>
        <authorList>
            <person name="Filippini M."/>
            <person name="Qi W."/>
            <person name="Jaenicke S."/>
            <person name="Goesmann A."/>
            <person name="Smits T.H."/>
            <person name="Bagheri H.C."/>
        </authorList>
    </citation>
    <scope>NUCLEOTIDE SEQUENCE [LARGE SCALE GENOMIC DNA]</scope>
    <source>
        <strain evidence="2">BUZ 3T</strain>
    </source>
</reference>
<protein>
    <recommendedName>
        <fullName evidence="3">T9SS C-terminal target domain-containing protein</fullName>
    </recommendedName>
</protein>
<dbReference type="SUPFAM" id="SSF50998">
    <property type="entry name" value="Quinoprotein alcohol dehydrogenase-like"/>
    <property type="match status" value="1"/>
</dbReference>
<dbReference type="PRINTS" id="PR00313">
    <property type="entry name" value="CABNDNGRPT"/>
</dbReference>
<organism evidence="1 2">
    <name type="scientific">Fibrisoma limi BUZ 3</name>
    <dbReference type="NCBI Taxonomy" id="1185876"/>
    <lineage>
        <taxon>Bacteria</taxon>
        <taxon>Pseudomonadati</taxon>
        <taxon>Bacteroidota</taxon>
        <taxon>Cytophagia</taxon>
        <taxon>Cytophagales</taxon>
        <taxon>Spirosomataceae</taxon>
        <taxon>Fibrisoma</taxon>
    </lineage>
</organism>
<dbReference type="InterPro" id="IPR011047">
    <property type="entry name" value="Quinoprotein_ADH-like_sf"/>
</dbReference>
<dbReference type="STRING" id="1185876.BN8_04044"/>
<proteinExistence type="predicted"/>
<evidence type="ECO:0000313" key="1">
    <source>
        <dbReference type="EMBL" id="CCH54835.1"/>
    </source>
</evidence>
<name>I2GLQ9_9BACT</name>
<dbReference type="Proteomes" id="UP000009309">
    <property type="component" value="Unassembled WGS sequence"/>
</dbReference>
<dbReference type="eggNOG" id="COG3291">
    <property type="taxonomic scope" value="Bacteria"/>
</dbReference>
<sequence length="498" mass="52002">MKKQVTYAVVAATFLMWNCKPTEIENVDSSTSTVKHSSARIPAPPKAWDITLGGSGIDLLTVAVNNPHTSGGYIFGGSSNSPASASSNDKLEAYGGNDYWVVKVTADGTNKYYNRAMGGAGEDRLASIVPLSDGTMLLGGSSNSPAADLSKSQNSKGGYDYWIVKVDRYGNRIWDKVLGGTNEDHLTSMVATNDGGFLVGGISASLADKVTPVIGNPLGGIGSFQPQPASSDKSMNSCNGSYDYWIVKVDGNGKKQWDITLGNGGNDYLESVVKATDGGYLLAGYSSSQGAVGNKTAAAKGGYDYWVVKIDANGNKQWEKTFGGTQDDKLAKAAATPDGGFVLGGSSSSPAGADKTEELRGAAGQNDYWVVKIDANGNKLWDKTVGSPGDDTFKSLAVTTDGGIWLGGDSPSFPGDEKIEMPKGGGSDYWIAKLEANGSYQWQDKTLGGTATDILGDILITADGGIIAAGSSQSQPGGISDKSERPKGIMDYWVVKLK</sequence>
<evidence type="ECO:0008006" key="3">
    <source>
        <dbReference type="Google" id="ProtNLM"/>
    </source>
</evidence>
<comment type="caution">
    <text evidence="1">The sequence shown here is derived from an EMBL/GenBank/DDBJ whole genome shotgun (WGS) entry which is preliminary data.</text>
</comment>
<dbReference type="PANTHER" id="PTHR42754">
    <property type="entry name" value="ENDOGLUCANASE"/>
    <property type="match status" value="1"/>
</dbReference>
<dbReference type="PANTHER" id="PTHR42754:SF1">
    <property type="entry name" value="LIPOPROTEIN"/>
    <property type="match status" value="1"/>
</dbReference>
<keyword evidence="2" id="KW-1185">Reference proteome</keyword>
<dbReference type="AlphaFoldDB" id="I2GLQ9"/>
<accession>I2GLQ9</accession>
<evidence type="ECO:0000313" key="2">
    <source>
        <dbReference type="Proteomes" id="UP000009309"/>
    </source>
</evidence>
<gene>
    <name evidence="1" type="ORF">BN8_04044</name>
</gene>
<dbReference type="EMBL" id="CAIT01000007">
    <property type="protein sequence ID" value="CCH54835.1"/>
    <property type="molecule type" value="Genomic_DNA"/>
</dbReference>